<reference evidence="2" key="2">
    <citation type="submission" date="2022-06" db="UniProtKB">
        <authorList>
            <consortium name="EnsemblMetazoa"/>
        </authorList>
    </citation>
    <scope>IDENTIFICATION</scope>
    <source>
        <strain evidence="2">PS312</strain>
    </source>
</reference>
<organism evidence="2 3">
    <name type="scientific">Pristionchus pacificus</name>
    <name type="common">Parasitic nematode worm</name>
    <dbReference type="NCBI Taxonomy" id="54126"/>
    <lineage>
        <taxon>Eukaryota</taxon>
        <taxon>Metazoa</taxon>
        <taxon>Ecdysozoa</taxon>
        <taxon>Nematoda</taxon>
        <taxon>Chromadorea</taxon>
        <taxon>Rhabditida</taxon>
        <taxon>Rhabditina</taxon>
        <taxon>Diplogasteromorpha</taxon>
        <taxon>Diplogasteroidea</taxon>
        <taxon>Neodiplogasteridae</taxon>
        <taxon>Pristionchus</taxon>
    </lineage>
</organism>
<sequence>MLTAVDFWADMVKDGSGSAKEDVISNISVLLQGDDYDSSMDDQCPFSFAFAKAARHKNLTSFIRNRELRGDRPSRRPRVTVDVNNMDTYTRGFRREGFDKYDKPIWTPVYRTLQCHSTENLRCFTDSNIAAVAPDGNVLVRSRVDDEDERVYDGRGRGTKLLHICALFPKYLVWPMSLVLEDIPLSAPLDVIFSRRNGLIASVIMDTFVEERESRAPKQGTIRVDLLVPWAATQISTINTACIAQRKDRNRRSIEKRCVRVHDRGVVINCGFQIVFITVTPRQVYPLAVHGETRRSYHFTPRSYLGVESNPSHAIEQRHDVDVGESLSCRYAVAFPSRGHGHAMTTRLHMVEHEAEPVQHRLMKHPDVGEPRYGHKMYMARQVLSIESIIQKFLNRWYDVQTPPARFIATMDYESDVLSIDDASRTAVIGMFVKAEVRYELPPRVEERVDAESGERRRVKSPREKTQFDVVYVEFDWMIIEGGPRNPRVCMRKAGIGNSEIFDKNRWYTGNSRERYEPHEVVQRESSKAVIELQPLLQPEMMLQQRSTRNRLNNSQSDLSSDLDEESDQDEEESQEE</sequence>
<keyword evidence="3" id="KW-1185">Reference proteome</keyword>
<feature type="compositionally biased region" description="Acidic residues" evidence="1">
    <location>
        <begin position="561"/>
        <end position="577"/>
    </location>
</feature>
<dbReference type="EnsemblMetazoa" id="PPA37647b.1">
    <property type="protein sequence ID" value="PPA37647b.1"/>
    <property type="gene ID" value="WBGene00276016"/>
</dbReference>
<evidence type="ECO:0000313" key="3">
    <source>
        <dbReference type="Proteomes" id="UP000005239"/>
    </source>
</evidence>
<name>A0A8R1USF8_PRIPA</name>
<feature type="region of interest" description="Disordered" evidence="1">
    <location>
        <begin position="541"/>
        <end position="577"/>
    </location>
</feature>
<dbReference type="Proteomes" id="UP000005239">
    <property type="component" value="Unassembled WGS sequence"/>
</dbReference>
<dbReference type="AlphaFoldDB" id="A0A8R1USF8"/>
<reference evidence="3" key="1">
    <citation type="journal article" date="2008" name="Nat. Genet.">
        <title>The Pristionchus pacificus genome provides a unique perspective on nematode lifestyle and parasitism.</title>
        <authorList>
            <person name="Dieterich C."/>
            <person name="Clifton S.W."/>
            <person name="Schuster L.N."/>
            <person name="Chinwalla A."/>
            <person name="Delehaunty K."/>
            <person name="Dinkelacker I."/>
            <person name="Fulton L."/>
            <person name="Fulton R."/>
            <person name="Godfrey J."/>
            <person name="Minx P."/>
            <person name="Mitreva M."/>
            <person name="Roeseler W."/>
            <person name="Tian H."/>
            <person name="Witte H."/>
            <person name="Yang S.P."/>
            <person name="Wilson R.K."/>
            <person name="Sommer R.J."/>
        </authorList>
    </citation>
    <scope>NUCLEOTIDE SEQUENCE [LARGE SCALE GENOMIC DNA]</scope>
    <source>
        <strain evidence="3">PS312</strain>
    </source>
</reference>
<evidence type="ECO:0000256" key="1">
    <source>
        <dbReference type="SAM" id="MobiDB-lite"/>
    </source>
</evidence>
<proteinExistence type="predicted"/>
<protein>
    <submittedName>
        <fullName evidence="2">Uncharacterized protein</fullName>
    </submittedName>
</protein>
<gene>
    <name evidence="2" type="primary">WBGene00276016</name>
</gene>
<accession>A0A8R1USF8</accession>
<evidence type="ECO:0000313" key="2">
    <source>
        <dbReference type="EnsemblMetazoa" id="PPA37647b.1"/>
    </source>
</evidence>